<dbReference type="RefSeq" id="WP_090029183.1">
    <property type="nucleotide sequence ID" value="NZ_FNEB01000007.1"/>
</dbReference>
<evidence type="ECO:0000313" key="3">
    <source>
        <dbReference type="Proteomes" id="UP000199340"/>
    </source>
</evidence>
<protein>
    <submittedName>
        <fullName evidence="2">Uncharacterized membrane protein</fullName>
    </submittedName>
</protein>
<reference evidence="2 3" key="1">
    <citation type="submission" date="2016-10" db="EMBL/GenBank/DDBJ databases">
        <authorList>
            <person name="de Groot N.N."/>
        </authorList>
    </citation>
    <scope>NUCLEOTIDE SEQUENCE [LARGE SCALE GENOMIC DNA]</scope>
    <source>
        <strain evidence="2 3">DSM 28010</strain>
    </source>
</reference>
<feature type="transmembrane region" description="Helical" evidence="1">
    <location>
        <begin position="6"/>
        <end position="27"/>
    </location>
</feature>
<proteinExistence type="predicted"/>
<feature type="transmembrane region" description="Helical" evidence="1">
    <location>
        <begin position="82"/>
        <end position="104"/>
    </location>
</feature>
<keyword evidence="1" id="KW-0812">Transmembrane</keyword>
<dbReference type="EMBL" id="FNEB01000007">
    <property type="protein sequence ID" value="SDI96775.1"/>
    <property type="molecule type" value="Genomic_DNA"/>
</dbReference>
<dbReference type="Proteomes" id="UP000199340">
    <property type="component" value="Unassembled WGS sequence"/>
</dbReference>
<organism evidence="2 3">
    <name type="scientific">Lutimaribacter saemankumensis</name>
    <dbReference type="NCBI Taxonomy" id="490829"/>
    <lineage>
        <taxon>Bacteria</taxon>
        <taxon>Pseudomonadati</taxon>
        <taxon>Pseudomonadota</taxon>
        <taxon>Alphaproteobacteria</taxon>
        <taxon>Rhodobacterales</taxon>
        <taxon>Roseobacteraceae</taxon>
        <taxon>Lutimaribacter</taxon>
    </lineage>
</organism>
<dbReference type="STRING" id="490829.SAMN05421850_10712"/>
<evidence type="ECO:0000256" key="1">
    <source>
        <dbReference type="SAM" id="Phobius"/>
    </source>
</evidence>
<sequence>MEWILMIAGLAVALVAGVFLGFSDFIMRGLAQAPANQGAAGMVGLNRTVYRSVFMVLLIGLAPVSGFLGLLALWQFEGAARALTLAGVVAYLIGVFAVTGMGNVPMNTRLEAMDGQTRETASYWPRYAQRWTRLNHARTVSSALAALCWLTAAQIV</sequence>
<dbReference type="AlphaFoldDB" id="A0A1G8PX28"/>
<gene>
    <name evidence="2" type="ORF">SAMN05421850_10712</name>
</gene>
<dbReference type="OrthoDB" id="428263at2"/>
<dbReference type="InterPro" id="IPR013901">
    <property type="entry name" value="Anthrone_oxy"/>
</dbReference>
<keyword evidence="1" id="KW-1133">Transmembrane helix</keyword>
<evidence type="ECO:0000313" key="2">
    <source>
        <dbReference type="EMBL" id="SDI96775.1"/>
    </source>
</evidence>
<keyword evidence="3" id="KW-1185">Reference proteome</keyword>
<keyword evidence="1" id="KW-0472">Membrane</keyword>
<accession>A0A1G8PX28</accession>
<name>A0A1G8PX28_9RHOB</name>
<feature type="transmembrane region" description="Helical" evidence="1">
    <location>
        <begin position="48"/>
        <end position="76"/>
    </location>
</feature>
<dbReference type="Pfam" id="PF08592">
    <property type="entry name" value="Anthrone_oxy"/>
    <property type="match status" value="1"/>
</dbReference>